<feature type="region of interest" description="Disordered" evidence="12">
    <location>
        <begin position="635"/>
        <end position="687"/>
    </location>
</feature>
<comment type="subunit">
    <text evidence="4">Component of the conserved oligomeric Golgi complex which is composed of eight different subunits and is required for normal Golgi morphology and localization.</text>
</comment>
<feature type="domain" description="Conserved Oligomeric Golgi complex subunit 6 C-terminal" evidence="14">
    <location>
        <begin position="530"/>
        <end position="653"/>
    </location>
</feature>
<dbReference type="InterPro" id="IPR048368">
    <property type="entry name" value="COG6_N"/>
</dbReference>
<dbReference type="Pfam" id="PF06419">
    <property type="entry name" value="COG6_N"/>
    <property type="match status" value="1"/>
</dbReference>
<organism evidence="15">
    <name type="scientific">Cyprideis torosa</name>
    <dbReference type="NCBI Taxonomy" id="163714"/>
    <lineage>
        <taxon>Eukaryota</taxon>
        <taxon>Metazoa</taxon>
        <taxon>Ecdysozoa</taxon>
        <taxon>Arthropoda</taxon>
        <taxon>Crustacea</taxon>
        <taxon>Oligostraca</taxon>
        <taxon>Ostracoda</taxon>
        <taxon>Podocopa</taxon>
        <taxon>Podocopida</taxon>
        <taxon>Cytherocopina</taxon>
        <taxon>Cytheroidea</taxon>
        <taxon>Cytherideidae</taxon>
        <taxon>Cyprideis</taxon>
    </lineage>
</organism>
<evidence type="ECO:0000256" key="3">
    <source>
        <dbReference type="ARBA" id="ARBA00011023"/>
    </source>
</evidence>
<keyword evidence="6 11" id="KW-0813">Transport</keyword>
<keyword evidence="8 11" id="KW-0333">Golgi apparatus</keyword>
<dbReference type="InterPro" id="IPR010490">
    <property type="entry name" value="COG6"/>
</dbReference>
<evidence type="ECO:0000259" key="13">
    <source>
        <dbReference type="Pfam" id="PF06419"/>
    </source>
</evidence>
<name>A0A7R8W9R0_9CRUS</name>
<dbReference type="SMART" id="SM01087">
    <property type="entry name" value="COG6"/>
    <property type="match status" value="1"/>
</dbReference>
<comment type="function">
    <text evidence="1 11">Required for normal Golgi function.</text>
</comment>
<accession>A0A7R8W9R0</accession>
<evidence type="ECO:0000256" key="6">
    <source>
        <dbReference type="ARBA" id="ARBA00022448"/>
    </source>
</evidence>
<evidence type="ECO:0000256" key="1">
    <source>
        <dbReference type="ARBA" id="ARBA00003627"/>
    </source>
</evidence>
<dbReference type="GO" id="GO:0000139">
    <property type="term" value="C:Golgi membrane"/>
    <property type="evidence" value="ECO:0007669"/>
    <property type="project" value="UniProtKB-SubCell"/>
</dbReference>
<gene>
    <name evidence="15" type="ORF">CTOB1V02_LOCUS4904</name>
</gene>
<evidence type="ECO:0000256" key="9">
    <source>
        <dbReference type="ARBA" id="ARBA00023136"/>
    </source>
</evidence>
<proteinExistence type="inferred from homology"/>
<reference evidence="15" key="1">
    <citation type="submission" date="2020-11" db="EMBL/GenBank/DDBJ databases">
        <authorList>
            <person name="Tran Van P."/>
        </authorList>
    </citation>
    <scope>NUCLEOTIDE SEQUENCE</scope>
</reference>
<feature type="compositionally biased region" description="Basic residues" evidence="12">
    <location>
        <begin position="516"/>
        <end position="525"/>
    </location>
</feature>
<evidence type="ECO:0000256" key="12">
    <source>
        <dbReference type="SAM" id="MobiDB-lite"/>
    </source>
</evidence>
<dbReference type="EMBL" id="OB660998">
    <property type="protein sequence ID" value="CAD7226993.1"/>
    <property type="molecule type" value="Genomic_DNA"/>
</dbReference>
<evidence type="ECO:0000256" key="4">
    <source>
        <dbReference type="ARBA" id="ARBA00011166"/>
    </source>
</evidence>
<comment type="subcellular location">
    <subcellularLocation>
        <location evidence="2 11">Golgi apparatus membrane</location>
        <topology evidence="2 11">Peripheral membrane protein</topology>
    </subcellularLocation>
</comment>
<feature type="domain" description="Conserved Oligomeric Golgi complex subunit 6 C-terminal" evidence="14">
    <location>
        <begin position="176"/>
        <end position="491"/>
    </location>
</feature>
<dbReference type="Pfam" id="PF20653">
    <property type="entry name" value="COG6_C"/>
    <property type="match status" value="2"/>
</dbReference>
<feature type="compositionally biased region" description="Polar residues" evidence="12">
    <location>
        <begin position="675"/>
        <end position="687"/>
    </location>
</feature>
<dbReference type="InterPro" id="IPR048369">
    <property type="entry name" value="COG6_C"/>
</dbReference>
<dbReference type="AlphaFoldDB" id="A0A7R8W9R0"/>
<evidence type="ECO:0000256" key="8">
    <source>
        <dbReference type="ARBA" id="ARBA00023034"/>
    </source>
</evidence>
<dbReference type="GO" id="GO:0015031">
    <property type="term" value="P:protein transport"/>
    <property type="evidence" value="ECO:0007669"/>
    <property type="project" value="UniProtKB-KW"/>
</dbReference>
<keyword evidence="7 11" id="KW-0653">Protein transport</keyword>
<feature type="domain" description="Conserved oligomeric complex COG6 N-terminal" evidence="13">
    <location>
        <begin position="31"/>
        <end position="143"/>
    </location>
</feature>
<dbReference type="PANTHER" id="PTHR21506">
    <property type="entry name" value="COMPONENT OF OLIGOMERIC GOLGI COMPLEX 6"/>
    <property type="match status" value="1"/>
</dbReference>
<dbReference type="PANTHER" id="PTHR21506:SF0">
    <property type="entry name" value="CONSERVED OLIGOMERIC GOLGI COMPLEX SUBUNIT 6"/>
    <property type="match status" value="1"/>
</dbReference>
<comment type="similarity">
    <text evidence="3 11">Belongs to the COG6 family.</text>
</comment>
<evidence type="ECO:0000256" key="2">
    <source>
        <dbReference type="ARBA" id="ARBA00004395"/>
    </source>
</evidence>
<dbReference type="GO" id="GO:0006891">
    <property type="term" value="P:intra-Golgi vesicle-mediated transport"/>
    <property type="evidence" value="ECO:0007669"/>
    <property type="project" value="UniProtKB-UniRule"/>
</dbReference>
<dbReference type="OrthoDB" id="272987at2759"/>
<evidence type="ECO:0000259" key="14">
    <source>
        <dbReference type="Pfam" id="PF20653"/>
    </source>
</evidence>
<evidence type="ECO:0000313" key="15">
    <source>
        <dbReference type="EMBL" id="CAD7226993.1"/>
    </source>
</evidence>
<evidence type="ECO:0000256" key="10">
    <source>
        <dbReference type="ARBA" id="ARBA00031348"/>
    </source>
</evidence>
<keyword evidence="9 11" id="KW-0472">Membrane</keyword>
<sequence>MQTNPLNKKLSQVLELKLENDQDTLDALKELSTFFSENTHRTRRNLRSQMERRSLEINEEFLSSFRSVKESLEAIHADIKEVDENCSAMLERLRSSKKGLTGVIAQSIELNNEKNRIETLQKVSESFLNAFQLTPEETQSLKGKGDSPITLSFFSGLERAKEIHRDSQVLLKTGQQEAALDIMEQMALVQEAALERLFRWSQAQVRSLRAEPSPLLARAMKYLQERPILFKYVVDEWVSNHRQELVRAFLDVMTSSSSRVPLEAHAHDAPRYASDMLAWLHQAVPQEKEGLERLFQLCNENEVESLVLSALNSITEGVTRPLVTRIEQVILAEPGPVTLCRLSCMILFYSEALSQIMGKGSTLVSSLSDLHQLSRRTFLAALQSAAAKLAEGISVPNRGVNLGPPPAVHQASALIRDVLRAGSMLGSTKEEDSALILTSVLDPLVEALHESSVRLSPVERSVYLVNSLHQILSVLSLFEATKPRMQMVKLMSSFSALSALHNPHPETQATSDIREKSRKGSHIRGRGSWAQMESHLDILASEQSSWLLSRLGFLTFLRVKSDANQQPLVHNPSTDKNQLWALASKLNTFVAQPFDLHPSLSLLSFHSHKTKIRTKGYESLLEAYSEVRTMVLDPKNGYENPGELLPRTREELAAELTSTTSPSPQPSPSTKPMRATTSTPVQPLNSA</sequence>
<evidence type="ECO:0000256" key="5">
    <source>
        <dbReference type="ARBA" id="ARBA00020973"/>
    </source>
</evidence>
<evidence type="ECO:0000256" key="7">
    <source>
        <dbReference type="ARBA" id="ARBA00022927"/>
    </source>
</evidence>
<protein>
    <recommendedName>
        <fullName evidence="5 11">Conserved oligomeric Golgi complex subunit 6</fullName>
        <shortName evidence="11">COG complex subunit 6</shortName>
    </recommendedName>
    <alternativeName>
        <fullName evidence="10 11">Component of oligomeric Golgi complex 6</fullName>
    </alternativeName>
</protein>
<evidence type="ECO:0000256" key="11">
    <source>
        <dbReference type="RuleBase" id="RU365075"/>
    </source>
</evidence>
<feature type="region of interest" description="Disordered" evidence="12">
    <location>
        <begin position="503"/>
        <end position="525"/>
    </location>
</feature>
<dbReference type="GO" id="GO:0017119">
    <property type="term" value="C:Golgi transport complex"/>
    <property type="evidence" value="ECO:0007669"/>
    <property type="project" value="UniProtKB-UniRule"/>
</dbReference>